<evidence type="ECO:0000313" key="2">
    <source>
        <dbReference type="EMBL" id="KAF0329630.1"/>
    </source>
</evidence>
<feature type="region of interest" description="Disordered" evidence="1">
    <location>
        <begin position="1"/>
        <end position="38"/>
    </location>
</feature>
<comment type="caution">
    <text evidence="2">The sequence shown here is derived from an EMBL/GenBank/DDBJ whole genome shotgun (WGS) entry which is preliminary data.</text>
</comment>
<gene>
    <name evidence="2" type="ORF">GQ607_003198</name>
</gene>
<reference evidence="2 3" key="1">
    <citation type="submission" date="2019-12" db="EMBL/GenBank/DDBJ databases">
        <title>A genome sequence resource for the geographically widespread anthracnose pathogen Colletotrichum asianum.</title>
        <authorList>
            <person name="Meng Y."/>
        </authorList>
    </citation>
    <scope>NUCLEOTIDE SEQUENCE [LARGE SCALE GENOMIC DNA]</scope>
    <source>
        <strain evidence="2 3">ICMP 18580</strain>
    </source>
</reference>
<feature type="non-terminal residue" evidence="2">
    <location>
        <position position="1"/>
    </location>
</feature>
<protein>
    <submittedName>
        <fullName evidence="2">Uncharacterized protein</fullName>
    </submittedName>
</protein>
<sequence length="95" mass="10392">TPILDNLRTQPDNSLTEQRAPINRKSPLSGRDIQTQDGEIKPAGGLLRKKVQEKSSRVAVDSNTDSMIQQISTIRSTSQTCTSASPELRAELICV</sequence>
<evidence type="ECO:0000256" key="1">
    <source>
        <dbReference type="SAM" id="MobiDB-lite"/>
    </source>
</evidence>
<accession>A0A8H3WN55</accession>
<evidence type="ECO:0000313" key="3">
    <source>
        <dbReference type="Proteomes" id="UP000434172"/>
    </source>
</evidence>
<proteinExistence type="predicted"/>
<feature type="compositionally biased region" description="Polar residues" evidence="1">
    <location>
        <begin position="7"/>
        <end position="17"/>
    </location>
</feature>
<keyword evidence="3" id="KW-1185">Reference proteome</keyword>
<dbReference type="EMBL" id="WOWK01000011">
    <property type="protein sequence ID" value="KAF0329630.1"/>
    <property type="molecule type" value="Genomic_DNA"/>
</dbReference>
<name>A0A8H3WN55_9PEZI</name>
<organism evidence="2 3">
    <name type="scientific">Colletotrichum asianum</name>
    <dbReference type="NCBI Taxonomy" id="702518"/>
    <lineage>
        <taxon>Eukaryota</taxon>
        <taxon>Fungi</taxon>
        <taxon>Dikarya</taxon>
        <taxon>Ascomycota</taxon>
        <taxon>Pezizomycotina</taxon>
        <taxon>Sordariomycetes</taxon>
        <taxon>Hypocreomycetidae</taxon>
        <taxon>Glomerellales</taxon>
        <taxon>Glomerellaceae</taxon>
        <taxon>Colletotrichum</taxon>
        <taxon>Colletotrichum gloeosporioides species complex</taxon>
    </lineage>
</organism>
<dbReference type="AlphaFoldDB" id="A0A8H3WN55"/>
<dbReference type="Proteomes" id="UP000434172">
    <property type="component" value="Unassembled WGS sequence"/>
</dbReference>